<evidence type="ECO:0008006" key="4">
    <source>
        <dbReference type="Google" id="ProtNLM"/>
    </source>
</evidence>
<dbReference type="SUPFAM" id="SSF53335">
    <property type="entry name" value="S-adenosyl-L-methionine-dependent methyltransferases"/>
    <property type="match status" value="1"/>
</dbReference>
<gene>
    <name evidence="2" type="ORF">D9756_002801</name>
</gene>
<sequence length="244" mass="27219">MARGLFTLSRVGLLLCLWLLDVAETMQRSAQLIGIDIKNNLFPRQEDVPSNVTFQVTSILDIPSEWNDKFSLVNQRLLVAGLRHNEWIMAIENIYRALKPGRWVQLCEHTGWLNPTPLMNVYTALFEVILRAKGIDSGLFPSRTADVWTRMVEDAGFEEIGVEYYEVPVGKWAGEDGGAMTENIVALLQGMKGVVVSNSGFGVIAGGEEGYERWMIDLVEEIDAGKTKPKAGYAVIIARKPAYK</sequence>
<accession>A0A8H5LLP7</accession>
<evidence type="ECO:0000256" key="1">
    <source>
        <dbReference type="SAM" id="SignalP"/>
    </source>
</evidence>
<dbReference type="EMBL" id="JAACJO010000002">
    <property type="protein sequence ID" value="KAF5362150.1"/>
    <property type="molecule type" value="Genomic_DNA"/>
</dbReference>
<feature type="chain" id="PRO_5034834325" description="S-adenosyl-L-methionine-dependent methyltransferase" evidence="1">
    <location>
        <begin position="26"/>
        <end position="244"/>
    </location>
</feature>
<evidence type="ECO:0000313" key="3">
    <source>
        <dbReference type="Proteomes" id="UP000559027"/>
    </source>
</evidence>
<proteinExistence type="predicted"/>
<protein>
    <recommendedName>
        <fullName evidence="4">S-adenosyl-L-methionine-dependent methyltransferase</fullName>
    </recommendedName>
</protein>
<reference evidence="2 3" key="1">
    <citation type="journal article" date="2020" name="ISME J.">
        <title>Uncovering the hidden diversity of litter-decomposition mechanisms in mushroom-forming fungi.</title>
        <authorList>
            <person name="Floudas D."/>
            <person name="Bentzer J."/>
            <person name="Ahren D."/>
            <person name="Johansson T."/>
            <person name="Persson P."/>
            <person name="Tunlid A."/>
        </authorList>
    </citation>
    <scope>NUCLEOTIDE SEQUENCE [LARGE SCALE GENOMIC DNA]</scope>
    <source>
        <strain evidence="2 3">CBS 146.42</strain>
    </source>
</reference>
<feature type="signal peptide" evidence="1">
    <location>
        <begin position="1"/>
        <end position="25"/>
    </location>
</feature>
<comment type="caution">
    <text evidence="2">The sequence shown here is derived from an EMBL/GenBank/DDBJ whole genome shotgun (WGS) entry which is preliminary data.</text>
</comment>
<keyword evidence="1" id="KW-0732">Signal</keyword>
<keyword evidence="3" id="KW-1185">Reference proteome</keyword>
<dbReference type="Gene3D" id="3.40.50.150">
    <property type="entry name" value="Vaccinia Virus protein VP39"/>
    <property type="match status" value="1"/>
</dbReference>
<organism evidence="2 3">
    <name type="scientific">Leucocoprinus leucothites</name>
    <dbReference type="NCBI Taxonomy" id="201217"/>
    <lineage>
        <taxon>Eukaryota</taxon>
        <taxon>Fungi</taxon>
        <taxon>Dikarya</taxon>
        <taxon>Basidiomycota</taxon>
        <taxon>Agaricomycotina</taxon>
        <taxon>Agaricomycetes</taxon>
        <taxon>Agaricomycetidae</taxon>
        <taxon>Agaricales</taxon>
        <taxon>Agaricineae</taxon>
        <taxon>Agaricaceae</taxon>
        <taxon>Leucocoprinus</taxon>
    </lineage>
</organism>
<name>A0A8H5LLP7_9AGAR</name>
<dbReference type="Proteomes" id="UP000559027">
    <property type="component" value="Unassembled WGS sequence"/>
</dbReference>
<dbReference type="OrthoDB" id="184880at2759"/>
<dbReference type="InterPro" id="IPR029063">
    <property type="entry name" value="SAM-dependent_MTases_sf"/>
</dbReference>
<evidence type="ECO:0000313" key="2">
    <source>
        <dbReference type="EMBL" id="KAF5362150.1"/>
    </source>
</evidence>
<dbReference type="AlphaFoldDB" id="A0A8H5LLP7"/>